<dbReference type="AlphaFoldDB" id="A0A0F8VDI8"/>
<name>A0A0F8VDI8_9ZZZZ</name>
<reference evidence="1" key="1">
    <citation type="journal article" date="2015" name="Nature">
        <title>Complex archaea that bridge the gap between prokaryotes and eukaryotes.</title>
        <authorList>
            <person name="Spang A."/>
            <person name="Saw J.H."/>
            <person name="Jorgensen S.L."/>
            <person name="Zaremba-Niedzwiedzka K."/>
            <person name="Martijn J."/>
            <person name="Lind A.E."/>
            <person name="van Eijk R."/>
            <person name="Schleper C."/>
            <person name="Guy L."/>
            <person name="Ettema T.J."/>
        </authorList>
    </citation>
    <scope>NUCLEOTIDE SEQUENCE</scope>
</reference>
<evidence type="ECO:0000313" key="1">
    <source>
        <dbReference type="EMBL" id="KKK42422.1"/>
    </source>
</evidence>
<gene>
    <name evidence="1" type="ORF">LCGC14_1849220</name>
</gene>
<accession>A0A0F8VDI8</accession>
<sequence length="46" mass="5515">MKNKIELDIMRADIPQLEEVLRKLKTEKTVKLTLDYWNLLQEATIK</sequence>
<dbReference type="EMBL" id="LAZR01070327">
    <property type="protein sequence ID" value="KKK42422.1"/>
    <property type="molecule type" value="Genomic_DNA"/>
</dbReference>
<organism evidence="1">
    <name type="scientific">marine sediment metagenome</name>
    <dbReference type="NCBI Taxonomy" id="412755"/>
    <lineage>
        <taxon>unclassified sequences</taxon>
        <taxon>metagenomes</taxon>
        <taxon>ecological metagenomes</taxon>
    </lineage>
</organism>
<proteinExistence type="predicted"/>
<comment type="caution">
    <text evidence="1">The sequence shown here is derived from an EMBL/GenBank/DDBJ whole genome shotgun (WGS) entry which is preliminary data.</text>
</comment>
<protein>
    <submittedName>
        <fullName evidence="1">Uncharacterized protein</fullName>
    </submittedName>
</protein>